<proteinExistence type="inferred from homology"/>
<dbReference type="Pfam" id="PF08238">
    <property type="entry name" value="Sel1"/>
    <property type="match status" value="5"/>
</dbReference>
<dbReference type="Gene3D" id="1.25.40.10">
    <property type="entry name" value="Tetratricopeptide repeat domain"/>
    <property type="match status" value="2"/>
</dbReference>
<dbReference type="VEuPathDB" id="FungiDB:BDEG_23156"/>
<dbReference type="EMBL" id="DS022302">
    <property type="protein sequence ID" value="OAJ39295.1"/>
    <property type="molecule type" value="Genomic_DNA"/>
</dbReference>
<dbReference type="InterPro" id="IPR050767">
    <property type="entry name" value="Sel1_AlgK"/>
</dbReference>
<accession>A0A177WHU1</accession>
<sequence length="472" mass="52447">MHRRPFTVTVAGSSTKHIQCTCNRQRNSKTNSFKILSNITHVSIQHSYSTRSTRTNPVAGNPTHSGMGGIFSKVSDGMNPSDFNSPLETHSIPMDLSDGVEHDLKTLKVSSILPNDYFLSGMFKKGRFNLQPKKLRQLTQLIIDECSKRSPEDLSTMITEKFPDAQPKDLYVLIGVLQKHSTPGEKLAFALSKVCMHRGDMDAELKYAAMLMTGVYGVKRDQELGMKHLRSLADRKHGPALYMLAMRAIQAQHKTEATGLMTLSANNGYAMAQFQLGYWLSTSSAFVVQDLPRALKYLTLAHEQGTVEATYLLGSMYLKGRGTFDKRPDVQKAHTLYLEAAGKGLAIAQHDLASMYYEGTSGIDRNVPLGLEYWTMAAEGGFALSQMNIAKARITGLEIAGPGGGNYEKDWVLAREMLERALESSDKVNPALAQDVKQLIEDLDELEKQNPEEAKKYKQKATKRKSEMCLIL</sequence>
<evidence type="ECO:0000256" key="1">
    <source>
        <dbReference type="ARBA" id="ARBA00038101"/>
    </source>
</evidence>
<dbReference type="eggNOG" id="ENOG502SDB9">
    <property type="taxonomic scope" value="Eukaryota"/>
</dbReference>
<reference evidence="3 4" key="2">
    <citation type="submission" date="2016-05" db="EMBL/GenBank/DDBJ databases">
        <title>Lineage-specific infection strategies underlie the spectrum of fungal disease in amphibians.</title>
        <authorList>
            <person name="Cuomo C.A."/>
            <person name="Farrer R.A."/>
            <person name="James T."/>
            <person name="Longcore J."/>
            <person name="Birren B."/>
        </authorList>
    </citation>
    <scope>NUCLEOTIDE SEQUENCE [LARGE SCALE GENOMIC DNA]</scope>
    <source>
        <strain evidence="3 4">JEL423</strain>
    </source>
</reference>
<protein>
    <submittedName>
        <fullName evidence="3">Uncharacterized protein</fullName>
    </submittedName>
</protein>
<comment type="similarity">
    <text evidence="1">Belongs to the sel-1 family.</text>
</comment>
<evidence type="ECO:0000313" key="3">
    <source>
        <dbReference type="EMBL" id="OAJ39295.1"/>
    </source>
</evidence>
<evidence type="ECO:0000256" key="2">
    <source>
        <dbReference type="SAM" id="Coils"/>
    </source>
</evidence>
<dbReference type="SUPFAM" id="SSF81901">
    <property type="entry name" value="HCP-like"/>
    <property type="match status" value="2"/>
</dbReference>
<dbReference type="Proteomes" id="UP000077115">
    <property type="component" value="Unassembled WGS sequence"/>
</dbReference>
<organism evidence="3 4">
    <name type="scientific">Batrachochytrium dendrobatidis (strain JEL423)</name>
    <dbReference type="NCBI Taxonomy" id="403673"/>
    <lineage>
        <taxon>Eukaryota</taxon>
        <taxon>Fungi</taxon>
        <taxon>Fungi incertae sedis</taxon>
        <taxon>Chytridiomycota</taxon>
        <taxon>Chytridiomycota incertae sedis</taxon>
        <taxon>Chytridiomycetes</taxon>
        <taxon>Rhizophydiales</taxon>
        <taxon>Rhizophydiales incertae sedis</taxon>
        <taxon>Batrachochytrium</taxon>
    </lineage>
</organism>
<keyword evidence="2" id="KW-0175">Coiled coil</keyword>
<dbReference type="OrthoDB" id="2425131at2759"/>
<name>A0A177WHU1_BATDL</name>
<dbReference type="STRING" id="403673.A0A177WHU1"/>
<dbReference type="PANTHER" id="PTHR11102">
    <property type="entry name" value="SEL-1-LIKE PROTEIN"/>
    <property type="match status" value="1"/>
</dbReference>
<reference evidence="3 4" key="1">
    <citation type="submission" date="2006-10" db="EMBL/GenBank/DDBJ databases">
        <title>The Genome Sequence of Batrachochytrium dendrobatidis JEL423.</title>
        <authorList>
            <consortium name="The Broad Institute Genome Sequencing Platform"/>
            <person name="Birren B."/>
            <person name="Lander E."/>
            <person name="Galagan J."/>
            <person name="Cuomo C."/>
            <person name="Devon K."/>
            <person name="Jaffe D."/>
            <person name="Butler J."/>
            <person name="Alvarez P."/>
            <person name="Gnerre S."/>
            <person name="Grabherr M."/>
            <person name="Kleber M."/>
            <person name="Mauceli E."/>
            <person name="Brockman W."/>
            <person name="Young S."/>
            <person name="LaButti K."/>
            <person name="Sykes S."/>
            <person name="DeCaprio D."/>
            <person name="Crawford M."/>
            <person name="Koehrsen M."/>
            <person name="Engels R."/>
            <person name="Montgomery P."/>
            <person name="Pearson M."/>
            <person name="Howarth C."/>
            <person name="Larson L."/>
            <person name="White J."/>
            <person name="O'Leary S."/>
            <person name="Kodira C."/>
            <person name="Zeng Q."/>
            <person name="Yandava C."/>
            <person name="Alvarado L."/>
            <person name="Longcore J."/>
            <person name="James T."/>
        </authorList>
    </citation>
    <scope>NUCLEOTIDE SEQUENCE [LARGE SCALE GENOMIC DNA]</scope>
    <source>
        <strain evidence="3 4">JEL423</strain>
    </source>
</reference>
<evidence type="ECO:0000313" key="4">
    <source>
        <dbReference type="Proteomes" id="UP000077115"/>
    </source>
</evidence>
<dbReference type="PANTHER" id="PTHR11102:SF160">
    <property type="entry name" value="ERAD-ASSOCIATED E3 UBIQUITIN-PROTEIN LIGASE COMPONENT HRD3"/>
    <property type="match status" value="1"/>
</dbReference>
<dbReference type="AlphaFoldDB" id="A0A177WHU1"/>
<dbReference type="SMART" id="SM00671">
    <property type="entry name" value="SEL1"/>
    <property type="match status" value="4"/>
</dbReference>
<dbReference type="InterPro" id="IPR011990">
    <property type="entry name" value="TPR-like_helical_dom_sf"/>
</dbReference>
<gene>
    <name evidence="3" type="ORF">BDEG_23156</name>
</gene>
<dbReference type="InterPro" id="IPR006597">
    <property type="entry name" value="Sel1-like"/>
</dbReference>
<feature type="coiled-coil region" evidence="2">
    <location>
        <begin position="429"/>
        <end position="456"/>
    </location>
</feature>